<comment type="caution">
    <text evidence="2">The sequence shown here is derived from an EMBL/GenBank/DDBJ whole genome shotgun (WGS) entry which is preliminary data.</text>
</comment>
<feature type="chain" id="PRO_5046454006" description="Alpha-ketoglutarate decarboxylase" evidence="1">
    <location>
        <begin position="28"/>
        <end position="173"/>
    </location>
</feature>
<feature type="signal peptide" evidence="1">
    <location>
        <begin position="1"/>
        <end position="27"/>
    </location>
</feature>
<evidence type="ECO:0008006" key="4">
    <source>
        <dbReference type="Google" id="ProtNLM"/>
    </source>
</evidence>
<reference evidence="3" key="1">
    <citation type="journal article" date="2019" name="Int. J. Syst. Evol. Microbiol.">
        <title>The Global Catalogue of Microorganisms (GCM) 10K type strain sequencing project: providing services to taxonomists for standard genome sequencing and annotation.</title>
        <authorList>
            <consortium name="The Broad Institute Genomics Platform"/>
            <consortium name="The Broad Institute Genome Sequencing Center for Infectious Disease"/>
            <person name="Wu L."/>
            <person name="Ma J."/>
        </authorList>
    </citation>
    <scope>NUCLEOTIDE SEQUENCE [LARGE SCALE GENOMIC DNA]</scope>
    <source>
        <strain evidence="3">JCM 15974</strain>
    </source>
</reference>
<keyword evidence="3" id="KW-1185">Reference proteome</keyword>
<dbReference type="EMBL" id="BAAAGE010000001">
    <property type="protein sequence ID" value="GAA0716669.1"/>
    <property type="molecule type" value="Genomic_DNA"/>
</dbReference>
<dbReference type="RefSeq" id="WP_343911513.1">
    <property type="nucleotide sequence ID" value="NZ_BAAAGE010000001.1"/>
</dbReference>
<evidence type="ECO:0000256" key="1">
    <source>
        <dbReference type="SAM" id="SignalP"/>
    </source>
</evidence>
<evidence type="ECO:0000313" key="2">
    <source>
        <dbReference type="EMBL" id="GAA0716669.1"/>
    </source>
</evidence>
<keyword evidence="1" id="KW-0732">Signal</keyword>
<gene>
    <name evidence="2" type="ORF">GCM10009430_12610</name>
</gene>
<organism evidence="2 3">
    <name type="scientific">Aquimarina litoralis</name>
    <dbReference type="NCBI Taxonomy" id="584605"/>
    <lineage>
        <taxon>Bacteria</taxon>
        <taxon>Pseudomonadati</taxon>
        <taxon>Bacteroidota</taxon>
        <taxon>Flavobacteriia</taxon>
        <taxon>Flavobacteriales</taxon>
        <taxon>Flavobacteriaceae</taxon>
        <taxon>Aquimarina</taxon>
    </lineage>
</organism>
<evidence type="ECO:0000313" key="3">
    <source>
        <dbReference type="Proteomes" id="UP001501758"/>
    </source>
</evidence>
<proteinExistence type="predicted"/>
<dbReference type="Proteomes" id="UP001501758">
    <property type="component" value="Unassembled WGS sequence"/>
</dbReference>
<accession>A0ABP3TVP5</accession>
<sequence>MKLILIHKIKISVLVLSIFLSLQECYAQDNNFWSKVRIGGNIGIGFTDDTFNGILAPSAVYDFNNQFSAGFGLNFGYTDSRNFTATNYGASLITLYNPFPELQLSAEFEQMGVSRNFEIDGEDFSDNYWYPALFIGAGYRIGFVSVGLRYDVLYDENKSIYASAYAPFVRVFF</sequence>
<name>A0ABP3TVP5_9FLAO</name>
<protein>
    <recommendedName>
        <fullName evidence="4">Alpha-ketoglutarate decarboxylase</fullName>
    </recommendedName>
</protein>